<evidence type="ECO:0000256" key="2">
    <source>
        <dbReference type="ARBA" id="ARBA00022679"/>
    </source>
</evidence>
<dbReference type="InterPro" id="IPR036129">
    <property type="entry name" value="Glycerate_kinase_sf"/>
</dbReference>
<keyword evidence="3 4" id="KW-0418">Kinase</keyword>
<dbReference type="EMBL" id="JBBHLI010000013">
    <property type="protein sequence ID" value="MEK9502656.1"/>
    <property type="molecule type" value="Genomic_DNA"/>
</dbReference>
<dbReference type="EC" id="2.7.1.31" evidence="5"/>
<sequence>MTLVVAMDSFKGALDARAACAAVARGIAAVRPDAVVIERPMADGGEGTGEVLHAVVGGRWATRTVTGPLPDMRVEGRLLMVPAWGPGALVEFASAAGIERVPSERLDPMRATSRGVGELIRVAVGLGARVVRLGLGGSATVDGGVGMARALGWRFLDAAGDEVAEGGGGLSGIRRLEAPVDDPLRGVSVEVLCDVENPLVGPEGAAAVFGPQKGATEEQVRVLDAGLVRLAQTVERDLGFEVAAIPRGGAAGGAGAGAVAFLGASLLSGVEAVMEATRLDEAIRGATHVLTGEGRFDAQSLHGKVVSGVAARARRHRVPVTVLAGRVAVDALRYRRAGIDAAIAISPNDLDDASARTQTARRLEESATEWAAGFATP</sequence>
<gene>
    <name evidence="5" type="ORF">WI372_16800</name>
</gene>
<evidence type="ECO:0000313" key="6">
    <source>
        <dbReference type="Proteomes" id="UP001484239"/>
    </source>
</evidence>
<dbReference type="InterPro" id="IPR018193">
    <property type="entry name" value="Glyc_kinase_flavodox-like_fold"/>
</dbReference>
<dbReference type="SUPFAM" id="SSF110738">
    <property type="entry name" value="Glycerate kinase I"/>
    <property type="match status" value="1"/>
</dbReference>
<dbReference type="GO" id="GO:0008887">
    <property type="term" value="F:glycerate kinase activity"/>
    <property type="evidence" value="ECO:0007669"/>
    <property type="project" value="UniProtKB-EC"/>
</dbReference>
<dbReference type="PIRSF" id="PIRSF006078">
    <property type="entry name" value="GlxK"/>
    <property type="match status" value="1"/>
</dbReference>
<dbReference type="Proteomes" id="UP001484239">
    <property type="component" value="Unassembled WGS sequence"/>
</dbReference>
<dbReference type="PANTHER" id="PTHR21599:SF0">
    <property type="entry name" value="GLYCERATE KINASE"/>
    <property type="match status" value="1"/>
</dbReference>
<dbReference type="Pfam" id="PF02595">
    <property type="entry name" value="Gly_kinase"/>
    <property type="match status" value="1"/>
</dbReference>
<name>A0ABU9EDP6_9BACT</name>
<keyword evidence="6" id="KW-1185">Reference proteome</keyword>
<dbReference type="Gene3D" id="3.90.1510.10">
    <property type="entry name" value="Glycerate kinase, domain 2"/>
    <property type="match status" value="1"/>
</dbReference>
<comment type="caution">
    <text evidence="5">The sequence shown here is derived from an EMBL/GenBank/DDBJ whole genome shotgun (WGS) entry which is preliminary data.</text>
</comment>
<dbReference type="InterPro" id="IPR004381">
    <property type="entry name" value="Glycerate_kinase"/>
</dbReference>
<dbReference type="NCBIfam" id="TIGR00045">
    <property type="entry name" value="glycerate kinase"/>
    <property type="match status" value="1"/>
</dbReference>
<evidence type="ECO:0000256" key="4">
    <source>
        <dbReference type="PIRNR" id="PIRNR006078"/>
    </source>
</evidence>
<protein>
    <submittedName>
        <fullName evidence="5">Glycerate kinase</fullName>
        <ecNumber evidence="5">2.7.1.31</ecNumber>
    </submittedName>
</protein>
<dbReference type="InterPro" id="IPR018197">
    <property type="entry name" value="Glycerate_kinase_RE-like"/>
</dbReference>
<organism evidence="5 6">
    <name type="scientific">Gaopeijia maritima</name>
    <dbReference type="NCBI Taxonomy" id="3119007"/>
    <lineage>
        <taxon>Bacteria</taxon>
        <taxon>Pseudomonadati</taxon>
        <taxon>Gemmatimonadota</taxon>
        <taxon>Longimicrobiia</taxon>
        <taxon>Gaopeijiales</taxon>
        <taxon>Gaopeijiaceae</taxon>
        <taxon>Gaopeijia</taxon>
    </lineage>
</organism>
<dbReference type="PANTHER" id="PTHR21599">
    <property type="entry name" value="GLYCERATE KINASE"/>
    <property type="match status" value="1"/>
</dbReference>
<evidence type="ECO:0000256" key="3">
    <source>
        <dbReference type="ARBA" id="ARBA00022777"/>
    </source>
</evidence>
<evidence type="ECO:0000313" key="5">
    <source>
        <dbReference type="EMBL" id="MEK9502656.1"/>
    </source>
</evidence>
<dbReference type="RefSeq" id="WP_405280346.1">
    <property type="nucleotide sequence ID" value="NZ_CP144380.1"/>
</dbReference>
<comment type="similarity">
    <text evidence="1 4">Belongs to the glycerate kinase type-1 family.</text>
</comment>
<proteinExistence type="inferred from homology"/>
<evidence type="ECO:0000256" key="1">
    <source>
        <dbReference type="ARBA" id="ARBA00006284"/>
    </source>
</evidence>
<keyword evidence="2 4" id="KW-0808">Transferase</keyword>
<dbReference type="Gene3D" id="3.40.50.10350">
    <property type="entry name" value="Glycerate kinase, domain 1"/>
    <property type="match status" value="1"/>
</dbReference>
<reference evidence="5 6" key="1">
    <citation type="submission" date="2024-02" db="EMBL/GenBank/DDBJ databases">
        <title>A novel Gemmatimonadota bacterium.</title>
        <authorList>
            <person name="Du Z.-J."/>
            <person name="Ye Y.-Q."/>
        </authorList>
    </citation>
    <scope>NUCLEOTIDE SEQUENCE [LARGE SCALE GENOMIC DNA]</scope>
    <source>
        <strain evidence="5 6">DH-20</strain>
    </source>
</reference>
<accession>A0ABU9EDP6</accession>